<keyword evidence="9" id="KW-0418">Kinase</keyword>
<dbReference type="InterPro" id="IPR035965">
    <property type="entry name" value="PAS-like_dom_sf"/>
</dbReference>
<evidence type="ECO:0000256" key="9">
    <source>
        <dbReference type="ARBA" id="ARBA00022777"/>
    </source>
</evidence>
<name>A0A4Z1CPV6_9ACTN</name>
<evidence type="ECO:0000256" key="8">
    <source>
        <dbReference type="ARBA" id="ARBA00022741"/>
    </source>
</evidence>
<evidence type="ECO:0000256" key="6">
    <source>
        <dbReference type="ARBA" id="ARBA00022679"/>
    </source>
</evidence>
<evidence type="ECO:0000313" key="17">
    <source>
        <dbReference type="Proteomes" id="UP000297496"/>
    </source>
</evidence>
<dbReference type="InterPro" id="IPR039506">
    <property type="entry name" value="SPOB_a"/>
</dbReference>
<dbReference type="PANTHER" id="PTHR43547:SF10">
    <property type="entry name" value="SENSOR HISTIDINE KINASE DCUS"/>
    <property type="match status" value="1"/>
</dbReference>
<evidence type="ECO:0000256" key="7">
    <source>
        <dbReference type="ARBA" id="ARBA00022692"/>
    </source>
</evidence>
<keyword evidence="4" id="KW-1003">Cell membrane</keyword>
<keyword evidence="8" id="KW-0547">Nucleotide-binding</keyword>
<dbReference type="PANTHER" id="PTHR43547">
    <property type="entry name" value="TWO-COMPONENT HISTIDINE KINASE"/>
    <property type="match status" value="1"/>
</dbReference>
<dbReference type="Gene3D" id="3.30.450.20">
    <property type="entry name" value="PAS domain"/>
    <property type="match status" value="2"/>
</dbReference>
<keyword evidence="11 14" id="KW-1133">Transmembrane helix</keyword>
<dbReference type="GO" id="GO:0005886">
    <property type="term" value="C:plasma membrane"/>
    <property type="evidence" value="ECO:0007669"/>
    <property type="project" value="UniProtKB-SubCell"/>
</dbReference>
<dbReference type="InterPro" id="IPR004358">
    <property type="entry name" value="Sig_transdc_His_kin-like_C"/>
</dbReference>
<dbReference type="InterPro" id="IPR036890">
    <property type="entry name" value="HATPase_C_sf"/>
</dbReference>
<dbReference type="SUPFAM" id="SSF55785">
    <property type="entry name" value="PYP-like sensor domain (PAS domain)"/>
    <property type="match status" value="1"/>
</dbReference>
<dbReference type="Pfam" id="PF02518">
    <property type="entry name" value="HATPase_c"/>
    <property type="match status" value="1"/>
</dbReference>
<keyword evidence="7 14" id="KW-0812">Transmembrane</keyword>
<evidence type="ECO:0000256" key="13">
    <source>
        <dbReference type="ARBA" id="ARBA00023136"/>
    </source>
</evidence>
<evidence type="ECO:0000256" key="5">
    <source>
        <dbReference type="ARBA" id="ARBA00022553"/>
    </source>
</evidence>
<dbReference type="PROSITE" id="PS50109">
    <property type="entry name" value="HIS_KIN"/>
    <property type="match status" value="1"/>
</dbReference>
<evidence type="ECO:0000256" key="11">
    <source>
        <dbReference type="ARBA" id="ARBA00022989"/>
    </source>
</evidence>
<dbReference type="SUPFAM" id="SSF55890">
    <property type="entry name" value="Sporulation response regulatory protein Spo0B"/>
    <property type="match status" value="1"/>
</dbReference>
<dbReference type="AlphaFoldDB" id="A0A4Z1CPV6"/>
<feature type="transmembrane region" description="Helical" evidence="14">
    <location>
        <begin position="148"/>
        <end position="166"/>
    </location>
</feature>
<proteinExistence type="predicted"/>
<evidence type="ECO:0000256" key="3">
    <source>
        <dbReference type="ARBA" id="ARBA00012438"/>
    </source>
</evidence>
<dbReference type="SMART" id="SM00091">
    <property type="entry name" value="PAS"/>
    <property type="match status" value="1"/>
</dbReference>
<dbReference type="EC" id="2.7.13.3" evidence="3"/>
<dbReference type="Proteomes" id="UP000297496">
    <property type="component" value="Unassembled WGS sequence"/>
</dbReference>
<dbReference type="CDD" id="cd00130">
    <property type="entry name" value="PAS"/>
    <property type="match status" value="1"/>
</dbReference>
<keyword evidence="12" id="KW-0902">Two-component regulatory system</keyword>
<dbReference type="InterPro" id="IPR016120">
    <property type="entry name" value="Sig_transdc_His_kin_SpoOB"/>
</dbReference>
<evidence type="ECO:0000256" key="14">
    <source>
        <dbReference type="SAM" id="Phobius"/>
    </source>
</evidence>
<dbReference type="SUPFAM" id="SSF55874">
    <property type="entry name" value="ATPase domain of HSP90 chaperone/DNA topoisomerase II/histidine kinase"/>
    <property type="match status" value="1"/>
</dbReference>
<dbReference type="Pfam" id="PF17203">
    <property type="entry name" value="sCache_3_2"/>
    <property type="match status" value="1"/>
</dbReference>
<keyword evidence="10" id="KW-0067">ATP-binding</keyword>
<evidence type="ECO:0000256" key="2">
    <source>
        <dbReference type="ARBA" id="ARBA00004651"/>
    </source>
</evidence>
<dbReference type="CDD" id="cd18773">
    <property type="entry name" value="PDC1_HK_sensor"/>
    <property type="match status" value="1"/>
</dbReference>
<dbReference type="GO" id="GO:0000155">
    <property type="term" value="F:phosphorelay sensor kinase activity"/>
    <property type="evidence" value="ECO:0007669"/>
    <property type="project" value="InterPro"/>
</dbReference>
<dbReference type="EMBL" id="SRRO01000001">
    <property type="protein sequence ID" value="TGN67031.1"/>
    <property type="molecule type" value="Genomic_DNA"/>
</dbReference>
<evidence type="ECO:0000256" key="10">
    <source>
        <dbReference type="ARBA" id="ARBA00022840"/>
    </source>
</evidence>
<comment type="catalytic activity">
    <reaction evidence="1">
        <text>ATP + protein L-histidine = ADP + protein N-phospho-L-histidine.</text>
        <dbReference type="EC" id="2.7.13.3"/>
    </reaction>
</comment>
<dbReference type="OrthoDB" id="9792686at2"/>
<dbReference type="InterPro" id="IPR029151">
    <property type="entry name" value="Sensor-like_sf"/>
</dbReference>
<keyword evidence="17" id="KW-1185">Reference proteome</keyword>
<evidence type="ECO:0000256" key="1">
    <source>
        <dbReference type="ARBA" id="ARBA00000085"/>
    </source>
</evidence>
<dbReference type="InterPro" id="IPR005467">
    <property type="entry name" value="His_kinase_dom"/>
</dbReference>
<dbReference type="SMART" id="SM00387">
    <property type="entry name" value="HATPase_c"/>
    <property type="match status" value="1"/>
</dbReference>
<sequence>MVSVQQSDADFRDTRGARLRAAAESMANIAAVRDPYLNGEVAERRASLTSYTQRVRTNVQASGVYLTDPDGVVLVSSDFVGRERRIDLSGSTVQRRRTWTGDVDDFGTPSIAAQVPIIDDEGDLVGIAMVAEEYPTWAERARGVLPDLLTFAGLGLALGVAGSFLLSRLIRRRTRGLEPAAIAALADQREALLHSIREGVVAVAEDGTVTVLSDSARELIGLDDDVQGRRVDDLRLDPAVRDLLADHAEIRDHVVVLGERVLVVNRNPVVEGGRRVASVTTLRDRTELLALQSELSARESITNTLRAQTHEFHNQLHTISGLVQLGEYDEVSRLVGTLTRRRREISDAVTAHVEDPAVAALLIAKTSLAAERGVDLAMAPDCDLPRLDPEASTDVGTVLGNLVDNAIDASVSVGGTSVEVDLRLDDDVVHLAVSDSGPGVPPELVGQIFRRGWSSKAATAEGRGVGLALVQVVCERRGGAVTVHAGPDGAGAVFEARLPGVGAGVEAR</sequence>
<dbReference type="Pfam" id="PF14689">
    <property type="entry name" value="SPOB_a"/>
    <property type="match status" value="1"/>
</dbReference>
<dbReference type="Gene3D" id="3.30.565.10">
    <property type="entry name" value="Histidine kinase-like ATPase, C-terminal domain"/>
    <property type="match status" value="1"/>
</dbReference>
<protein>
    <recommendedName>
        <fullName evidence="3">histidine kinase</fullName>
        <ecNumber evidence="3">2.7.13.3</ecNumber>
    </recommendedName>
</protein>
<dbReference type="GO" id="GO:0005524">
    <property type="term" value="F:ATP binding"/>
    <property type="evidence" value="ECO:0007669"/>
    <property type="project" value="UniProtKB-KW"/>
</dbReference>
<comment type="caution">
    <text evidence="16">The sequence shown here is derived from an EMBL/GenBank/DDBJ whole genome shotgun (WGS) entry which is preliminary data.</text>
</comment>
<gene>
    <name evidence="16" type="ORF">EXE59_21965</name>
</gene>
<keyword evidence="6" id="KW-0808">Transferase</keyword>
<dbReference type="InterPro" id="IPR000014">
    <property type="entry name" value="PAS"/>
</dbReference>
<dbReference type="Gene3D" id="1.10.287.130">
    <property type="match status" value="1"/>
</dbReference>
<keyword evidence="5" id="KW-0597">Phosphoprotein</keyword>
<dbReference type="InterPro" id="IPR033463">
    <property type="entry name" value="sCache_3"/>
</dbReference>
<evidence type="ECO:0000256" key="12">
    <source>
        <dbReference type="ARBA" id="ARBA00023012"/>
    </source>
</evidence>
<evidence type="ECO:0000313" key="16">
    <source>
        <dbReference type="EMBL" id="TGN67031.1"/>
    </source>
</evidence>
<accession>A0A4Z1CPV6</accession>
<keyword evidence="13 14" id="KW-0472">Membrane</keyword>
<reference evidence="16 17" key="1">
    <citation type="submission" date="2019-04" db="EMBL/GenBank/DDBJ databases">
        <title>Three New Species of Nocardioides, Nocardioides euryhalodurans sp. nov., Nocardioides seonyuensis sp. nov. and Nocardioides eburneoflavus sp. nov. Isolated from Soil.</title>
        <authorList>
            <person name="Roh S.G."/>
            <person name="Lee C."/>
            <person name="Kim M.-K."/>
            <person name="Kim S.B."/>
        </authorList>
    </citation>
    <scope>NUCLEOTIDE SEQUENCE [LARGE SCALE GENOMIC DNA]</scope>
    <source>
        <strain evidence="16 17">MMS17-SY213</strain>
    </source>
</reference>
<evidence type="ECO:0000256" key="4">
    <source>
        <dbReference type="ARBA" id="ARBA00022475"/>
    </source>
</evidence>
<evidence type="ECO:0000259" key="15">
    <source>
        <dbReference type="PROSITE" id="PS50109"/>
    </source>
</evidence>
<organism evidence="16 17">
    <name type="scientific">Nocardioides eburneiflavus</name>
    <dbReference type="NCBI Taxonomy" id="2518372"/>
    <lineage>
        <taxon>Bacteria</taxon>
        <taxon>Bacillati</taxon>
        <taxon>Actinomycetota</taxon>
        <taxon>Actinomycetes</taxon>
        <taxon>Propionibacteriales</taxon>
        <taxon>Nocardioidaceae</taxon>
        <taxon>Nocardioides</taxon>
    </lineage>
</organism>
<comment type="subcellular location">
    <subcellularLocation>
        <location evidence="2">Cell membrane</location>
        <topology evidence="2">Multi-pass membrane protein</topology>
    </subcellularLocation>
</comment>
<dbReference type="PRINTS" id="PR00344">
    <property type="entry name" value="BCTRLSENSOR"/>
</dbReference>
<feature type="domain" description="Histidine kinase" evidence="15">
    <location>
        <begin position="307"/>
        <end position="502"/>
    </location>
</feature>
<dbReference type="SUPFAM" id="SSF103190">
    <property type="entry name" value="Sensory domain-like"/>
    <property type="match status" value="1"/>
</dbReference>
<dbReference type="InterPro" id="IPR003594">
    <property type="entry name" value="HATPase_dom"/>
</dbReference>